<keyword evidence="2" id="KW-1185">Reference proteome</keyword>
<sequence length="219" mass="23499">MRRSVDCPESESPSRTDHQHVIEAAEARQPAGVTLVAPALLARGNSGRDGERGWPLWRLAGPGSLAGERCLQLFHELHRCLCLLKICCLQRQAGAMQLDRPAECSLLAGLLANEPGVALAQAFEHGQQLLEERDEGTQVGQSLGDGGMLLPDGASHLLQDQPGFDEEAGRSLLAGGGWRWEDKAFLLEIGRQLVVQGCEQGQITGLLCAGGGHQLEQDL</sequence>
<organism evidence="1 2">
    <name type="scientific">Thermogemmatispora tikiterensis</name>
    <dbReference type="NCBI Taxonomy" id="1825093"/>
    <lineage>
        <taxon>Bacteria</taxon>
        <taxon>Bacillati</taxon>
        <taxon>Chloroflexota</taxon>
        <taxon>Ktedonobacteria</taxon>
        <taxon>Thermogemmatisporales</taxon>
        <taxon>Thermogemmatisporaceae</taxon>
        <taxon>Thermogemmatispora</taxon>
    </lineage>
</organism>
<evidence type="ECO:0000313" key="1">
    <source>
        <dbReference type="EMBL" id="RAQ94110.1"/>
    </source>
</evidence>
<proteinExistence type="predicted"/>
<gene>
    <name evidence="1" type="ORF">A4R35_01105</name>
</gene>
<accession>A0A328VEC3</accession>
<comment type="caution">
    <text evidence="1">The sequence shown here is derived from an EMBL/GenBank/DDBJ whole genome shotgun (WGS) entry which is preliminary data.</text>
</comment>
<dbReference type="EMBL" id="MCIF01000002">
    <property type="protein sequence ID" value="RAQ94110.1"/>
    <property type="molecule type" value="Genomic_DNA"/>
</dbReference>
<dbReference type="AlphaFoldDB" id="A0A328VEC3"/>
<protein>
    <submittedName>
        <fullName evidence="1">Uncharacterized protein</fullName>
    </submittedName>
</protein>
<reference evidence="1 2" key="1">
    <citation type="submission" date="2016-08" db="EMBL/GenBank/DDBJ databases">
        <title>Analysis of Carbohydrate Active Enzymes in Thermogemmatispora T81 Reveals Carbohydrate Degradation Ability.</title>
        <authorList>
            <person name="Tomazini A."/>
            <person name="Lal S."/>
            <person name="Stott M."/>
            <person name="Henrissat B."/>
            <person name="Polikarpov I."/>
            <person name="Sparling R."/>
            <person name="Levin D.B."/>
        </authorList>
    </citation>
    <scope>NUCLEOTIDE SEQUENCE [LARGE SCALE GENOMIC DNA]</scope>
    <source>
        <strain evidence="1 2">T81</strain>
    </source>
</reference>
<evidence type="ECO:0000313" key="2">
    <source>
        <dbReference type="Proteomes" id="UP000248706"/>
    </source>
</evidence>
<name>A0A328VEC3_9CHLR</name>
<dbReference type="Proteomes" id="UP000248706">
    <property type="component" value="Unassembled WGS sequence"/>
</dbReference>